<dbReference type="PANTHER" id="PTHR33620">
    <property type="entry name" value="UREASE ACCESSORY PROTEIN F"/>
    <property type="match status" value="1"/>
</dbReference>
<dbReference type="HAMAP" id="MF_01385">
    <property type="entry name" value="UreF"/>
    <property type="match status" value="1"/>
</dbReference>
<dbReference type="EMBL" id="BMOO01000002">
    <property type="protein sequence ID" value="GGM61917.1"/>
    <property type="molecule type" value="Genomic_DNA"/>
</dbReference>
<comment type="caution">
    <text evidence="4">The sequence shown here is derived from an EMBL/GenBank/DDBJ whole genome shotgun (WGS) entry which is preliminary data.</text>
</comment>
<evidence type="ECO:0000256" key="1">
    <source>
        <dbReference type="ARBA" id="ARBA00022988"/>
    </source>
</evidence>
<sequence>MSDASEMTDADADTDPDGSSPEKGSTSAGDARARLAAYRLADSFLPVGGNTVSYGLEQFVQSGAIADGDDLCAVLESYLRRQVGPCETVAIRAAHDAADDLDAVREVDEALRATTLAAEFRESATKAGRRLLEVEAETGDDPVVAAYEERVASGDAPGNYPVALGLVAARRGIDAEEACLLHAHSFLTDMLGAAQRLLSLGHVTAQRTLDDLAPVAVTVVEENADRGIDRLEAFAPLVDVHAMEHERADRRLFMS</sequence>
<evidence type="ECO:0000313" key="5">
    <source>
        <dbReference type="EMBL" id="MBP1954541.1"/>
    </source>
</evidence>
<dbReference type="Proteomes" id="UP000765891">
    <property type="component" value="Unassembled WGS sequence"/>
</dbReference>
<evidence type="ECO:0000256" key="2">
    <source>
        <dbReference type="ARBA" id="ARBA00023186"/>
    </source>
</evidence>
<accession>A0A830FQS0</accession>
<dbReference type="Proteomes" id="UP000614609">
    <property type="component" value="Unassembled WGS sequence"/>
</dbReference>
<protein>
    <submittedName>
        <fullName evidence="4 5">Urease accessory protein</fullName>
    </submittedName>
</protein>
<dbReference type="RefSeq" id="WP_229732311.1">
    <property type="nucleotide sequence ID" value="NZ_BMOO01000002.1"/>
</dbReference>
<organism evidence="4 6">
    <name type="scientific">Halarchaeum rubridurum</name>
    <dbReference type="NCBI Taxonomy" id="489911"/>
    <lineage>
        <taxon>Archaea</taxon>
        <taxon>Methanobacteriati</taxon>
        <taxon>Methanobacteriota</taxon>
        <taxon>Stenosarchaea group</taxon>
        <taxon>Halobacteria</taxon>
        <taxon>Halobacteriales</taxon>
        <taxon>Halobacteriaceae</taxon>
    </lineage>
</organism>
<evidence type="ECO:0000256" key="3">
    <source>
        <dbReference type="SAM" id="MobiDB-lite"/>
    </source>
</evidence>
<dbReference type="AlphaFoldDB" id="A0A830FQS0"/>
<feature type="compositionally biased region" description="Acidic residues" evidence="3">
    <location>
        <begin position="1"/>
        <end position="16"/>
    </location>
</feature>
<evidence type="ECO:0000313" key="4">
    <source>
        <dbReference type="EMBL" id="GGM61917.1"/>
    </source>
</evidence>
<evidence type="ECO:0000313" key="6">
    <source>
        <dbReference type="Proteomes" id="UP000614609"/>
    </source>
</evidence>
<reference evidence="4" key="2">
    <citation type="submission" date="2020-09" db="EMBL/GenBank/DDBJ databases">
        <authorList>
            <person name="Sun Q."/>
            <person name="Ohkuma M."/>
        </authorList>
    </citation>
    <scope>NUCLEOTIDE SEQUENCE</scope>
    <source>
        <strain evidence="4">JCM 16108</strain>
    </source>
</reference>
<dbReference type="Gene3D" id="1.10.4190.10">
    <property type="entry name" value="Urease accessory protein UreF"/>
    <property type="match status" value="1"/>
</dbReference>
<dbReference type="PIRSF" id="PIRSF009467">
    <property type="entry name" value="Ureas_acces_UreF"/>
    <property type="match status" value="1"/>
</dbReference>
<dbReference type="GO" id="GO:0016151">
    <property type="term" value="F:nickel cation binding"/>
    <property type="evidence" value="ECO:0007669"/>
    <property type="project" value="InterPro"/>
</dbReference>
<reference evidence="5" key="3">
    <citation type="submission" date="2021-03" db="EMBL/GenBank/DDBJ databases">
        <title>Genomic Encyclopedia of Type Strains, Phase IV (KMG-IV): sequencing the most valuable type-strain genomes for metagenomic binning, comparative biology and taxonomic classification.</title>
        <authorList>
            <person name="Goeker M."/>
        </authorList>
    </citation>
    <scope>NUCLEOTIDE SEQUENCE</scope>
    <source>
        <strain evidence="5">DSM 22443</strain>
    </source>
</reference>
<keyword evidence="6" id="KW-1185">Reference proteome</keyword>
<proteinExistence type="inferred from homology"/>
<dbReference type="PANTHER" id="PTHR33620:SF1">
    <property type="entry name" value="UREASE ACCESSORY PROTEIN F"/>
    <property type="match status" value="1"/>
</dbReference>
<dbReference type="InterPro" id="IPR038277">
    <property type="entry name" value="UreF_sf"/>
</dbReference>
<dbReference type="Pfam" id="PF01730">
    <property type="entry name" value="UreF"/>
    <property type="match status" value="1"/>
</dbReference>
<name>A0A830FQS0_9EURY</name>
<dbReference type="EMBL" id="JAGGKO010000002">
    <property type="protein sequence ID" value="MBP1954541.1"/>
    <property type="molecule type" value="Genomic_DNA"/>
</dbReference>
<keyword evidence="2" id="KW-0143">Chaperone</keyword>
<reference evidence="4" key="1">
    <citation type="journal article" date="2014" name="Int. J. Syst. Evol. Microbiol.">
        <title>Complete genome sequence of Corynebacterium casei LMG S-19264T (=DSM 44701T), isolated from a smear-ripened cheese.</title>
        <authorList>
            <consortium name="US DOE Joint Genome Institute (JGI-PGF)"/>
            <person name="Walter F."/>
            <person name="Albersmeier A."/>
            <person name="Kalinowski J."/>
            <person name="Ruckert C."/>
        </authorList>
    </citation>
    <scope>NUCLEOTIDE SEQUENCE</scope>
    <source>
        <strain evidence="4">JCM 16108</strain>
    </source>
</reference>
<feature type="region of interest" description="Disordered" evidence="3">
    <location>
        <begin position="1"/>
        <end position="30"/>
    </location>
</feature>
<gene>
    <name evidence="4" type="ORF">GCM10009017_09970</name>
    <name evidence="5" type="ORF">J2752_001453</name>
</gene>
<dbReference type="InterPro" id="IPR002639">
    <property type="entry name" value="UreF"/>
</dbReference>
<keyword evidence="1" id="KW-0996">Nickel insertion</keyword>